<gene>
    <name evidence="2" type="ORF">DMP12_07325</name>
</gene>
<feature type="region of interest" description="Disordered" evidence="1">
    <location>
        <begin position="131"/>
        <end position="166"/>
    </location>
</feature>
<proteinExistence type="predicted"/>
<dbReference type="Gene3D" id="3.40.50.300">
    <property type="entry name" value="P-loop containing nucleotide triphosphate hydrolases"/>
    <property type="match status" value="1"/>
</dbReference>
<evidence type="ECO:0000313" key="3">
    <source>
        <dbReference type="Proteomes" id="UP000285258"/>
    </source>
</evidence>
<organism evidence="2 3">
    <name type="scientific">Gordonibacter urolithinfaciens</name>
    <dbReference type="NCBI Taxonomy" id="1335613"/>
    <lineage>
        <taxon>Bacteria</taxon>
        <taxon>Bacillati</taxon>
        <taxon>Actinomycetota</taxon>
        <taxon>Coriobacteriia</taxon>
        <taxon>Eggerthellales</taxon>
        <taxon>Eggerthellaceae</taxon>
        <taxon>Gordonibacter</taxon>
    </lineage>
</organism>
<reference evidence="3" key="1">
    <citation type="submission" date="2018-05" db="EMBL/GenBank/DDBJ databases">
        <title>Genome Sequencing of selected type strains of the family Eggerthellaceae.</title>
        <authorList>
            <person name="Danylec N."/>
            <person name="Stoll D.A."/>
            <person name="Doetsch A."/>
            <person name="Huch M."/>
        </authorList>
    </citation>
    <scope>NUCLEOTIDE SEQUENCE [LARGE SCALE GENOMIC DNA]</scope>
    <source>
        <strain evidence="3">DSM 27213</strain>
    </source>
</reference>
<dbReference type="InterPro" id="IPR027417">
    <property type="entry name" value="P-loop_NTPase"/>
</dbReference>
<accession>A0A423UK89</accession>
<dbReference type="AlphaFoldDB" id="A0A423UK89"/>
<protein>
    <submittedName>
        <fullName evidence="2">Uncharacterized protein</fullName>
    </submittedName>
</protein>
<evidence type="ECO:0000313" key="2">
    <source>
        <dbReference type="EMBL" id="ROT89917.1"/>
    </source>
</evidence>
<dbReference type="Proteomes" id="UP000285258">
    <property type="component" value="Unassembled WGS sequence"/>
</dbReference>
<feature type="region of interest" description="Disordered" evidence="1">
    <location>
        <begin position="40"/>
        <end position="59"/>
    </location>
</feature>
<dbReference type="RefSeq" id="WP_096228160.1">
    <property type="nucleotide sequence ID" value="NZ_CP168029.1"/>
</dbReference>
<feature type="compositionally biased region" description="Basic and acidic residues" evidence="1">
    <location>
        <begin position="155"/>
        <end position="166"/>
    </location>
</feature>
<feature type="compositionally biased region" description="Polar residues" evidence="1">
    <location>
        <begin position="131"/>
        <end position="145"/>
    </location>
</feature>
<name>A0A423UK89_9ACTN</name>
<dbReference type="EMBL" id="QIBW01000007">
    <property type="protein sequence ID" value="ROT89917.1"/>
    <property type="molecule type" value="Genomic_DNA"/>
</dbReference>
<evidence type="ECO:0000256" key="1">
    <source>
        <dbReference type="SAM" id="MobiDB-lite"/>
    </source>
</evidence>
<comment type="caution">
    <text evidence="2">The sequence shown here is derived from an EMBL/GenBank/DDBJ whole genome shotgun (WGS) entry which is preliminary data.</text>
</comment>
<sequence>MLFILTGGVQSGKTRWLERLVAELAADGVESRGVLAPGVWRPRADGDDGGLRPPGSGEGAYEKLGIDNVLLPQGERLRFARRRDLAERDGQLNPASQSAAAQLAWEIPGESLARVNAHFEMLAKSTLPEQWTSDGAAVSTRSGQRAPNAAVNFPHSEKRPPDGRSFEEAAHVSRETFVRKEGEGGAAAPAAGENACIPAVGRTVAAARPWLLVVDELGRLELERGCGLTAALDLVERGPVPGCPHALVVVRARLRDRAEERFAAAWGGCEALAPGDGARKAVRRAFGLASLIDNEYH</sequence>